<dbReference type="InterPro" id="IPR011009">
    <property type="entry name" value="Kinase-like_dom_sf"/>
</dbReference>
<dbReference type="Gramene" id="Pp3c9_3750V3.2">
    <property type="protein sequence ID" value="Pp3c9_3750V3.2"/>
    <property type="gene ID" value="Pp3c9_3750"/>
</dbReference>
<feature type="compositionally biased region" description="Polar residues" evidence="1">
    <location>
        <begin position="647"/>
        <end position="660"/>
    </location>
</feature>
<dbReference type="SMART" id="SM00220">
    <property type="entry name" value="S_TKc"/>
    <property type="match status" value="1"/>
</dbReference>
<dbReference type="EnsemblPlants" id="Pp3c9_3750V3.2">
    <property type="protein sequence ID" value="Pp3c9_3750V3.2"/>
    <property type="gene ID" value="Pp3c9_3750"/>
</dbReference>
<proteinExistence type="predicted"/>
<dbReference type="PaxDb" id="3218-PP1S213_115V6.1"/>
<evidence type="ECO:0000313" key="5">
    <source>
        <dbReference type="Proteomes" id="UP000006727"/>
    </source>
</evidence>
<dbReference type="AlphaFoldDB" id="A0A2K1K1W6"/>
<dbReference type="InterPro" id="IPR011989">
    <property type="entry name" value="ARM-like"/>
</dbReference>
<dbReference type="Gene3D" id="1.25.10.10">
    <property type="entry name" value="Leucine-rich Repeat Variant"/>
    <property type="match status" value="1"/>
</dbReference>
<dbReference type="Gene3D" id="1.10.510.10">
    <property type="entry name" value="Transferase(Phosphotransferase) domain 1"/>
    <property type="match status" value="1"/>
</dbReference>
<dbReference type="PANTHER" id="PTHR12984:SF6">
    <property type="entry name" value="SCY1-LIKE PROTEIN 2"/>
    <property type="match status" value="1"/>
</dbReference>
<feature type="compositionally biased region" description="Polar residues" evidence="1">
    <location>
        <begin position="670"/>
        <end position="682"/>
    </location>
</feature>
<dbReference type="OMA" id="KQSQGMP"/>
<organism evidence="3">
    <name type="scientific">Physcomitrium patens</name>
    <name type="common">Spreading-leaved earth moss</name>
    <name type="synonym">Physcomitrella patens</name>
    <dbReference type="NCBI Taxonomy" id="3218"/>
    <lineage>
        <taxon>Eukaryota</taxon>
        <taxon>Viridiplantae</taxon>
        <taxon>Streptophyta</taxon>
        <taxon>Embryophyta</taxon>
        <taxon>Bryophyta</taxon>
        <taxon>Bryophytina</taxon>
        <taxon>Bryopsida</taxon>
        <taxon>Funariidae</taxon>
        <taxon>Funariales</taxon>
        <taxon>Funariaceae</taxon>
        <taxon>Physcomitrium</taxon>
    </lineage>
</organism>
<dbReference type="FunCoup" id="A0A2K1K1W6">
    <property type="interactions" value="4088"/>
</dbReference>
<feature type="compositionally biased region" description="Polar residues" evidence="1">
    <location>
        <begin position="717"/>
        <end position="726"/>
    </location>
</feature>
<dbReference type="CDD" id="cd14011">
    <property type="entry name" value="PK_SCY1_like"/>
    <property type="match status" value="1"/>
</dbReference>
<dbReference type="InterPro" id="IPR000719">
    <property type="entry name" value="Prot_kinase_dom"/>
</dbReference>
<dbReference type="InterPro" id="IPR016024">
    <property type="entry name" value="ARM-type_fold"/>
</dbReference>
<evidence type="ECO:0000256" key="1">
    <source>
        <dbReference type="SAM" id="MobiDB-lite"/>
    </source>
</evidence>
<dbReference type="EnsemblPlants" id="Pp3c9_3750V3.1">
    <property type="protein sequence ID" value="Pp3c9_3750V3.1"/>
    <property type="gene ID" value="Pp3c9_3750"/>
</dbReference>
<dbReference type="GO" id="GO:0004672">
    <property type="term" value="F:protein kinase activity"/>
    <property type="evidence" value="ECO:0007669"/>
    <property type="project" value="InterPro"/>
</dbReference>
<dbReference type="SUPFAM" id="SSF48371">
    <property type="entry name" value="ARM repeat"/>
    <property type="match status" value="1"/>
</dbReference>
<gene>
    <name evidence="4" type="primary">LOC112286618</name>
    <name evidence="3" type="ORF">PHYPA_012235</name>
</gene>
<dbReference type="Pfam" id="PF00069">
    <property type="entry name" value="Pkinase"/>
    <property type="match status" value="1"/>
</dbReference>
<accession>A0A2K1K1W6</accession>
<dbReference type="GO" id="GO:0005524">
    <property type="term" value="F:ATP binding"/>
    <property type="evidence" value="ECO:0007669"/>
    <property type="project" value="InterPro"/>
</dbReference>
<reference evidence="3 5" key="1">
    <citation type="journal article" date="2008" name="Science">
        <title>The Physcomitrella genome reveals evolutionary insights into the conquest of land by plants.</title>
        <authorList>
            <person name="Rensing S."/>
            <person name="Lang D."/>
            <person name="Zimmer A."/>
            <person name="Terry A."/>
            <person name="Salamov A."/>
            <person name="Shapiro H."/>
            <person name="Nishiyama T."/>
            <person name="Perroud P.-F."/>
            <person name="Lindquist E."/>
            <person name="Kamisugi Y."/>
            <person name="Tanahashi T."/>
            <person name="Sakakibara K."/>
            <person name="Fujita T."/>
            <person name="Oishi K."/>
            <person name="Shin-I T."/>
            <person name="Kuroki Y."/>
            <person name="Toyoda A."/>
            <person name="Suzuki Y."/>
            <person name="Hashimoto A."/>
            <person name="Yamaguchi K."/>
            <person name="Sugano A."/>
            <person name="Kohara Y."/>
            <person name="Fujiyama A."/>
            <person name="Anterola A."/>
            <person name="Aoki S."/>
            <person name="Ashton N."/>
            <person name="Barbazuk W.B."/>
            <person name="Barker E."/>
            <person name="Bennetzen J."/>
            <person name="Bezanilla M."/>
            <person name="Blankenship R."/>
            <person name="Cho S.H."/>
            <person name="Dutcher S."/>
            <person name="Estelle M."/>
            <person name="Fawcett J.A."/>
            <person name="Gundlach H."/>
            <person name="Hanada K."/>
            <person name="Heyl A."/>
            <person name="Hicks K.A."/>
            <person name="Hugh J."/>
            <person name="Lohr M."/>
            <person name="Mayer K."/>
            <person name="Melkozernov A."/>
            <person name="Murata T."/>
            <person name="Nelson D."/>
            <person name="Pils B."/>
            <person name="Prigge M."/>
            <person name="Reiss B."/>
            <person name="Renner T."/>
            <person name="Rombauts S."/>
            <person name="Rushton P."/>
            <person name="Sanderfoot A."/>
            <person name="Schween G."/>
            <person name="Shiu S.-H."/>
            <person name="Stueber K."/>
            <person name="Theodoulou F.L."/>
            <person name="Tu H."/>
            <person name="Van de Peer Y."/>
            <person name="Verrier P.J."/>
            <person name="Waters E."/>
            <person name="Wood A."/>
            <person name="Yang L."/>
            <person name="Cove D."/>
            <person name="Cuming A."/>
            <person name="Hasebe M."/>
            <person name="Lucas S."/>
            <person name="Mishler D.B."/>
            <person name="Reski R."/>
            <person name="Grigoriev I."/>
            <person name="Quatrano R.S."/>
            <person name="Boore J.L."/>
        </authorList>
    </citation>
    <scope>NUCLEOTIDE SEQUENCE [LARGE SCALE GENOMIC DNA]</scope>
    <source>
        <strain evidence="4 5">cv. Gransden 2004</strain>
    </source>
</reference>
<feature type="compositionally biased region" description="Polar residues" evidence="1">
    <location>
        <begin position="780"/>
        <end position="826"/>
    </location>
</feature>
<dbReference type="OrthoDB" id="79687at2759"/>
<feature type="region of interest" description="Disordered" evidence="1">
    <location>
        <begin position="749"/>
        <end position="887"/>
    </location>
</feature>
<sequence length="887" mass="96289">MSLNMKSFTQALAKASAVIEKTVSSTVHEVTGPKAMQDYELLEQVGSGGPDLIWKLYAGRPRNKATQMHNPEVCVWVLDKKALTDLRLRVGISRAAEEAFLDLVRQDAAQLMRLRHPGVVRVIQALDESKTTMAMVTEPIFASVANVLGRLDNVGKVPNELKDLELGQLEIKHGLLQLAETLGFLHNNARLSHRGISPESVYITSHGAWKLAGFGFSISLDQTGADPTGGPVFHFPDYDVDDVVLPLQPPLDYTAPELTRKGAGGPFASTDIFSLALLAFHLLSRHSLLKCNNNLQTYSGKASYLPNESFSNVPADIGQDLRRMLSSDVHSRPSAHDFTTSPFFRDDTRLRALRFLDHMLERDNMQKTQFLKAMADMWTNFDARVLRYKVLPPLCAELRNEVMLPMVLPMVLTIAESQEMVDFQSATLPALLPVLGTATGDALLLLVKHASLLINKAGPDALAANVVPMIVRAFEDPDARMQEEVLKRTLNLTKQLDFTVLRQSILPRVHGLALKTTMAAVRVNALLCLGEVVPRLDKGAIQEILQTLQRCTAVDHSAPTLMCSLGVASAIHKQMGVEYAAEHLLPLLCPLLTAQQLNLQQFAKYMHFVKEVLRKIEEKRGVEVNGVEPVSLDMKTMALTGPAKANVSATGNGTDNNSSWDADWTAPKKTPTNTALDNSSLFPQKASPAAPSAAPAPPPQSSLQQPDLSFEWPPPASTANQATKAPSSPYAGGIGSVFSNANLSSSNNFQTTANTQASGDNDPFSTWAPRASSNSSNTSIQPSWNGGSISSNTQSLGNLKTRTGSSKSMLNANDWTMPSAQQSPQKDTNDFGDFFSSPGRQEAPLKLAPPPPTAGLGKGRGRNPIRGPQVRHTKTNTSDQPPLLDLL</sequence>
<reference evidence="3 5" key="2">
    <citation type="journal article" date="2018" name="Plant J.">
        <title>The Physcomitrella patens chromosome-scale assembly reveals moss genome structure and evolution.</title>
        <authorList>
            <person name="Lang D."/>
            <person name="Ullrich K.K."/>
            <person name="Murat F."/>
            <person name="Fuchs J."/>
            <person name="Jenkins J."/>
            <person name="Haas F.B."/>
            <person name="Piednoel M."/>
            <person name="Gundlach H."/>
            <person name="Van Bel M."/>
            <person name="Meyberg R."/>
            <person name="Vives C."/>
            <person name="Morata J."/>
            <person name="Symeonidi A."/>
            <person name="Hiss M."/>
            <person name="Muchero W."/>
            <person name="Kamisugi Y."/>
            <person name="Saleh O."/>
            <person name="Blanc G."/>
            <person name="Decker E.L."/>
            <person name="van Gessel N."/>
            <person name="Grimwood J."/>
            <person name="Hayes R.D."/>
            <person name="Graham S.W."/>
            <person name="Gunter L.E."/>
            <person name="McDaniel S.F."/>
            <person name="Hoernstein S.N.W."/>
            <person name="Larsson A."/>
            <person name="Li F.W."/>
            <person name="Perroud P.F."/>
            <person name="Phillips J."/>
            <person name="Ranjan P."/>
            <person name="Rokshar D.S."/>
            <person name="Rothfels C.J."/>
            <person name="Schneider L."/>
            <person name="Shu S."/>
            <person name="Stevenson D.W."/>
            <person name="Thummler F."/>
            <person name="Tillich M."/>
            <person name="Villarreal Aguilar J.C."/>
            <person name="Widiez T."/>
            <person name="Wong G.K."/>
            <person name="Wymore A."/>
            <person name="Zhang Y."/>
            <person name="Zimmer A.D."/>
            <person name="Quatrano R.S."/>
            <person name="Mayer K.F.X."/>
            <person name="Goodstein D."/>
            <person name="Casacuberta J.M."/>
            <person name="Vandepoele K."/>
            <person name="Reski R."/>
            <person name="Cuming A.C."/>
            <person name="Tuskan G.A."/>
            <person name="Maumus F."/>
            <person name="Salse J."/>
            <person name="Schmutz J."/>
            <person name="Rensing S.A."/>
        </authorList>
    </citation>
    <scope>NUCLEOTIDE SEQUENCE [LARGE SCALE GENOMIC DNA]</scope>
    <source>
        <strain evidence="4 5">cv. Gransden 2004</strain>
    </source>
</reference>
<dbReference type="Gene3D" id="3.30.200.20">
    <property type="entry name" value="Phosphorylase Kinase, domain 1"/>
    <property type="match status" value="1"/>
</dbReference>
<dbReference type="Proteomes" id="UP000006727">
    <property type="component" value="Chromosome 9"/>
</dbReference>
<dbReference type="PANTHER" id="PTHR12984">
    <property type="entry name" value="SCY1-RELATED S/T PROTEIN KINASE-LIKE"/>
    <property type="match status" value="1"/>
</dbReference>
<evidence type="ECO:0000313" key="3">
    <source>
        <dbReference type="EMBL" id="PNR47762.1"/>
    </source>
</evidence>
<dbReference type="GeneID" id="112286618"/>
<protein>
    <recommendedName>
        <fullName evidence="2">Protein kinase domain-containing protein</fullName>
    </recommendedName>
</protein>
<feature type="compositionally biased region" description="Polar residues" evidence="1">
    <location>
        <begin position="749"/>
        <end position="759"/>
    </location>
</feature>
<keyword evidence="5" id="KW-1185">Reference proteome</keyword>
<feature type="compositionally biased region" description="Basic residues" evidence="1">
    <location>
        <begin position="859"/>
        <end position="874"/>
    </location>
</feature>
<dbReference type="Gramene" id="Pp3c9_3750V3.1">
    <property type="protein sequence ID" value="Pp3c9_3750V3.1"/>
    <property type="gene ID" value="Pp3c9_3750"/>
</dbReference>
<evidence type="ECO:0000313" key="4">
    <source>
        <dbReference type="EnsemblPlants" id="Pp3c9_3750V3.1"/>
    </source>
</evidence>
<dbReference type="PROSITE" id="PS50011">
    <property type="entry name" value="PROTEIN_KINASE_DOM"/>
    <property type="match status" value="1"/>
</dbReference>
<reference evidence="4" key="3">
    <citation type="submission" date="2020-12" db="UniProtKB">
        <authorList>
            <consortium name="EnsemblPlants"/>
        </authorList>
    </citation>
    <scope>IDENTIFICATION</scope>
</reference>
<evidence type="ECO:0000259" key="2">
    <source>
        <dbReference type="PROSITE" id="PS50011"/>
    </source>
</evidence>
<feature type="region of interest" description="Disordered" evidence="1">
    <location>
        <begin position="644"/>
        <end position="728"/>
    </location>
</feature>
<feature type="domain" description="Protein kinase" evidence="2">
    <location>
        <begin position="39"/>
        <end position="344"/>
    </location>
</feature>
<dbReference type="KEGG" id="ppp:112286618"/>
<feature type="compositionally biased region" description="Low complexity" evidence="1">
    <location>
        <begin position="683"/>
        <end position="693"/>
    </location>
</feature>
<dbReference type="InterPro" id="IPR051177">
    <property type="entry name" value="CIK-Related_Protein"/>
</dbReference>
<dbReference type="EMBL" id="ABEU02000009">
    <property type="protein sequence ID" value="PNR47762.1"/>
    <property type="molecule type" value="Genomic_DNA"/>
</dbReference>
<dbReference type="SUPFAM" id="SSF56112">
    <property type="entry name" value="Protein kinase-like (PK-like)"/>
    <property type="match status" value="1"/>
</dbReference>
<name>A0A2K1K1W6_PHYPA</name>
<dbReference type="RefSeq" id="XP_024384426.1">
    <property type="nucleotide sequence ID" value="XM_024528658.2"/>
</dbReference>